<dbReference type="EMBL" id="UAVW01000009">
    <property type="protein sequence ID" value="SQB10762.1"/>
    <property type="molecule type" value="Genomic_DNA"/>
</dbReference>
<dbReference type="Proteomes" id="UP000251853">
    <property type="component" value="Unassembled WGS sequence"/>
</dbReference>
<accession>A0A2X2TY27</accession>
<name>A0A2X2TY27_9FIRM</name>
<gene>
    <name evidence="1" type="ORF">NCTC11224_02099</name>
</gene>
<protein>
    <submittedName>
        <fullName evidence="1">Arylsulfatase</fullName>
    </submittedName>
</protein>
<dbReference type="Gene3D" id="3.40.720.10">
    <property type="entry name" value="Alkaline Phosphatase, subunit A"/>
    <property type="match status" value="1"/>
</dbReference>
<dbReference type="SUPFAM" id="SSF53649">
    <property type="entry name" value="Alkaline phosphatase-like"/>
    <property type="match status" value="1"/>
</dbReference>
<dbReference type="AlphaFoldDB" id="A0A2X2TY27"/>
<dbReference type="InterPro" id="IPR017850">
    <property type="entry name" value="Alkaline_phosphatase_core_sf"/>
</dbReference>
<evidence type="ECO:0000313" key="1">
    <source>
        <dbReference type="EMBL" id="SQB10762.1"/>
    </source>
</evidence>
<evidence type="ECO:0000313" key="2">
    <source>
        <dbReference type="Proteomes" id="UP000251853"/>
    </source>
</evidence>
<reference evidence="1 2" key="1">
    <citation type="submission" date="2018-06" db="EMBL/GenBank/DDBJ databases">
        <authorList>
            <consortium name="Pathogen Informatics"/>
            <person name="Doyle S."/>
        </authorList>
    </citation>
    <scope>NUCLEOTIDE SEQUENCE [LARGE SCALE GENOMIC DNA]</scope>
    <source>
        <strain evidence="1 2">NCTC11224</strain>
    </source>
</reference>
<proteinExistence type="predicted"/>
<sequence>MDGVNLLGGQSREHLICETFGCYKREFQHRMLRWGNYKYIAHENDFDEFYNLKTDPFELHNLIHETEYCRQLEEAKARMLDTAKQYGDSFTVT</sequence>
<organism evidence="1 2">
    <name type="scientific">Enterocloster clostridioformis</name>
    <dbReference type="NCBI Taxonomy" id="1531"/>
    <lineage>
        <taxon>Bacteria</taxon>
        <taxon>Bacillati</taxon>
        <taxon>Bacillota</taxon>
        <taxon>Clostridia</taxon>
        <taxon>Lachnospirales</taxon>
        <taxon>Lachnospiraceae</taxon>
        <taxon>Enterocloster</taxon>
    </lineage>
</organism>
<keyword evidence="2" id="KW-1185">Reference proteome</keyword>